<evidence type="ECO:0000259" key="2">
    <source>
        <dbReference type="Pfam" id="PF02601"/>
    </source>
</evidence>
<dbReference type="InterPro" id="IPR020579">
    <property type="entry name" value="Exonuc_VII_lsu_C"/>
</dbReference>
<evidence type="ECO:0000313" key="4">
    <source>
        <dbReference type="Proteomes" id="UP000182544"/>
    </source>
</evidence>
<dbReference type="PANTHER" id="PTHR30008">
    <property type="entry name" value="EXODEOXYRIBONUCLEASE 7 LARGE SUBUNIT"/>
    <property type="match status" value="1"/>
</dbReference>
<organism evidence="3 4">
    <name type="scientific">Flaviramulus basaltis</name>
    <dbReference type="NCBI Taxonomy" id="369401"/>
    <lineage>
        <taxon>Bacteria</taxon>
        <taxon>Pseudomonadati</taxon>
        <taxon>Bacteroidota</taxon>
        <taxon>Flavobacteriia</taxon>
        <taxon>Flavobacteriales</taxon>
        <taxon>Flavobacteriaceae</taxon>
        <taxon>Flaviramulus</taxon>
    </lineage>
</organism>
<sequence>MPNQTANITVSILQTLYAKSLSSTLDGSLLILEGFYFHKKGKLYGKYYYDDIVSKDKQYKITAQFTTSLKEEITDGKYYQFEGFITKAQSLSNESKLNIFFRVTKILKHEKNVQAISKIEYDIIQARFERDFPLINDILASKLEKGLSPILDVIIGVQSTSEDDYMGQLTDSDYFRIRHHKCSLSSEKEILEFLKTHDFATTDLLIVLRGGGSGLEVFNNIELCKKVLELPIPFITGIGHDADKTLMEKIADRGFSTPTAVGTFLQNTINIYKERSRLVKTKIEELETFKKQTEMEKRLLLDQIVFQKKNLYSTWLVIGVFILIIGYLLYKILN</sequence>
<dbReference type="PANTHER" id="PTHR30008:SF0">
    <property type="entry name" value="EXODEOXYRIBONUCLEASE 7 LARGE SUBUNIT"/>
    <property type="match status" value="1"/>
</dbReference>
<proteinExistence type="predicted"/>
<dbReference type="Pfam" id="PF02601">
    <property type="entry name" value="Exonuc_VII_L"/>
    <property type="match status" value="1"/>
</dbReference>
<keyword evidence="1" id="KW-0812">Transmembrane</keyword>
<dbReference type="InterPro" id="IPR003753">
    <property type="entry name" value="Exonuc_VII_L"/>
</dbReference>
<dbReference type="GO" id="GO:0009318">
    <property type="term" value="C:exodeoxyribonuclease VII complex"/>
    <property type="evidence" value="ECO:0007669"/>
    <property type="project" value="InterPro"/>
</dbReference>
<feature type="domain" description="Exonuclease VII large subunit C-terminal" evidence="2">
    <location>
        <begin position="187"/>
        <end position="285"/>
    </location>
</feature>
<dbReference type="AlphaFoldDB" id="A0A1K2IAT4"/>
<dbReference type="GO" id="GO:0006308">
    <property type="term" value="P:DNA catabolic process"/>
    <property type="evidence" value="ECO:0007669"/>
    <property type="project" value="InterPro"/>
</dbReference>
<dbReference type="EMBL" id="FPKV01000001">
    <property type="protein sequence ID" value="SFZ89532.1"/>
    <property type="molecule type" value="Genomic_DNA"/>
</dbReference>
<evidence type="ECO:0000256" key="1">
    <source>
        <dbReference type="SAM" id="Phobius"/>
    </source>
</evidence>
<gene>
    <name evidence="3" type="ORF">SAMN05428642_101369</name>
</gene>
<accession>A0A1K2IAT4</accession>
<name>A0A1K2IAT4_9FLAO</name>
<dbReference type="Proteomes" id="UP000182544">
    <property type="component" value="Unassembled WGS sequence"/>
</dbReference>
<keyword evidence="3" id="KW-0269">Exonuclease</keyword>
<dbReference type="GO" id="GO:0008855">
    <property type="term" value="F:exodeoxyribonuclease VII activity"/>
    <property type="evidence" value="ECO:0007669"/>
    <property type="project" value="InterPro"/>
</dbReference>
<protein>
    <submittedName>
        <fullName evidence="3">Exonuclease VII, large subunit</fullName>
    </submittedName>
</protein>
<feature type="transmembrane region" description="Helical" evidence="1">
    <location>
        <begin position="312"/>
        <end position="330"/>
    </location>
</feature>
<keyword evidence="1" id="KW-0472">Membrane</keyword>
<evidence type="ECO:0000313" key="3">
    <source>
        <dbReference type="EMBL" id="SFZ89532.1"/>
    </source>
</evidence>
<dbReference type="STRING" id="369401.SAMN05428642_101369"/>
<keyword evidence="4" id="KW-1185">Reference proteome</keyword>
<keyword evidence="1" id="KW-1133">Transmembrane helix</keyword>
<dbReference type="RefSeq" id="WP_072400033.1">
    <property type="nucleotide sequence ID" value="NZ_FPKV01000001.1"/>
</dbReference>
<dbReference type="OrthoDB" id="9802795at2"/>
<reference evidence="3 4" key="1">
    <citation type="submission" date="2016-10" db="EMBL/GenBank/DDBJ databases">
        <authorList>
            <person name="de Groot N.N."/>
        </authorList>
    </citation>
    <scope>NUCLEOTIDE SEQUENCE [LARGE SCALE GENOMIC DNA]</scope>
    <source>
        <strain evidence="3 4">DSM 18180</strain>
    </source>
</reference>
<keyword evidence="3" id="KW-0378">Hydrolase</keyword>
<keyword evidence="3" id="KW-0540">Nuclease</keyword>